<reference evidence="2" key="1">
    <citation type="journal article" date="2022" name="bioRxiv">
        <title>Sequencing and chromosome-scale assembly of the giantPleurodeles waltlgenome.</title>
        <authorList>
            <person name="Brown T."/>
            <person name="Elewa A."/>
            <person name="Iarovenko S."/>
            <person name="Subramanian E."/>
            <person name="Araus A.J."/>
            <person name="Petzold A."/>
            <person name="Susuki M."/>
            <person name="Suzuki K.-i.T."/>
            <person name="Hayashi T."/>
            <person name="Toyoda A."/>
            <person name="Oliveira C."/>
            <person name="Osipova E."/>
            <person name="Leigh N.D."/>
            <person name="Simon A."/>
            <person name="Yun M.H."/>
        </authorList>
    </citation>
    <scope>NUCLEOTIDE SEQUENCE</scope>
    <source>
        <strain evidence="2">20211129_DDA</strain>
        <tissue evidence="2">Liver</tissue>
    </source>
</reference>
<evidence type="ECO:0000256" key="1">
    <source>
        <dbReference type="SAM" id="MobiDB-lite"/>
    </source>
</evidence>
<name>A0AAV7QGQ9_PLEWA</name>
<evidence type="ECO:0000313" key="3">
    <source>
        <dbReference type="Proteomes" id="UP001066276"/>
    </source>
</evidence>
<comment type="caution">
    <text evidence="2">The sequence shown here is derived from an EMBL/GenBank/DDBJ whole genome shotgun (WGS) entry which is preliminary data.</text>
</comment>
<feature type="region of interest" description="Disordered" evidence="1">
    <location>
        <begin position="1"/>
        <end position="26"/>
    </location>
</feature>
<protein>
    <submittedName>
        <fullName evidence="2">Uncharacterized protein</fullName>
    </submittedName>
</protein>
<keyword evidence="3" id="KW-1185">Reference proteome</keyword>
<dbReference type="AlphaFoldDB" id="A0AAV7QGQ9"/>
<proteinExistence type="predicted"/>
<sequence length="117" mass="12874">MPADRFPVRFTEGGSRGGTTPTTPASPLVGAHACGFTEVPPGPADPTPQLEISLGFSCPESPLSAPSVLGLSDPWAHVLARIPVLPRTARLWRVLRFRRHRWLILSFPLHKQLWSLY</sequence>
<evidence type="ECO:0000313" key="2">
    <source>
        <dbReference type="EMBL" id="KAJ1137435.1"/>
    </source>
</evidence>
<gene>
    <name evidence="2" type="ORF">NDU88_003836</name>
</gene>
<dbReference type="Proteomes" id="UP001066276">
    <property type="component" value="Chromosome 6"/>
</dbReference>
<accession>A0AAV7QGQ9</accession>
<dbReference type="EMBL" id="JANPWB010000010">
    <property type="protein sequence ID" value="KAJ1137435.1"/>
    <property type="molecule type" value="Genomic_DNA"/>
</dbReference>
<organism evidence="2 3">
    <name type="scientific">Pleurodeles waltl</name>
    <name type="common">Iberian ribbed newt</name>
    <dbReference type="NCBI Taxonomy" id="8319"/>
    <lineage>
        <taxon>Eukaryota</taxon>
        <taxon>Metazoa</taxon>
        <taxon>Chordata</taxon>
        <taxon>Craniata</taxon>
        <taxon>Vertebrata</taxon>
        <taxon>Euteleostomi</taxon>
        <taxon>Amphibia</taxon>
        <taxon>Batrachia</taxon>
        <taxon>Caudata</taxon>
        <taxon>Salamandroidea</taxon>
        <taxon>Salamandridae</taxon>
        <taxon>Pleurodelinae</taxon>
        <taxon>Pleurodeles</taxon>
    </lineage>
</organism>